<evidence type="ECO:0000313" key="5">
    <source>
        <dbReference type="EMBL" id="KGJ91689.1"/>
    </source>
</evidence>
<dbReference type="OrthoDB" id="1676884at2"/>
<dbReference type="PATRIC" id="fig|28229.3.peg.2890"/>
<gene>
    <name evidence="5" type="ORF">GAB14E_3171</name>
</gene>
<evidence type="ECO:0000256" key="3">
    <source>
        <dbReference type="ARBA" id="ARBA00022837"/>
    </source>
</evidence>
<dbReference type="PROSITE" id="PS00330">
    <property type="entry name" value="HEMOLYSIN_CALCIUM"/>
    <property type="match status" value="3"/>
</dbReference>
<organism evidence="5 6">
    <name type="scientific">Colwellia psychrerythraea</name>
    <name type="common">Vibrio psychroerythus</name>
    <dbReference type="NCBI Taxonomy" id="28229"/>
    <lineage>
        <taxon>Bacteria</taxon>
        <taxon>Pseudomonadati</taxon>
        <taxon>Pseudomonadota</taxon>
        <taxon>Gammaproteobacteria</taxon>
        <taxon>Alteromonadales</taxon>
        <taxon>Colwelliaceae</taxon>
        <taxon>Colwellia</taxon>
    </lineage>
</organism>
<dbReference type="GO" id="GO:0030246">
    <property type="term" value="F:carbohydrate binding"/>
    <property type="evidence" value="ECO:0007669"/>
    <property type="project" value="UniProtKB-KW"/>
</dbReference>
<evidence type="ECO:0000256" key="4">
    <source>
        <dbReference type="SAM" id="SignalP"/>
    </source>
</evidence>
<dbReference type="InterPro" id="IPR001343">
    <property type="entry name" value="Hemolysn_Ca-bd"/>
</dbReference>
<keyword evidence="4" id="KW-0732">Signal</keyword>
<keyword evidence="2" id="KW-0964">Secreted</keyword>
<evidence type="ECO:0000313" key="6">
    <source>
        <dbReference type="Proteomes" id="UP000029868"/>
    </source>
</evidence>
<keyword evidence="3" id="KW-0106">Calcium</keyword>
<accession>A0A099KLQ7</accession>
<reference evidence="5 6" key="1">
    <citation type="submission" date="2014-08" db="EMBL/GenBank/DDBJ databases">
        <title>Genomic and Phenotypic Diversity of Colwellia psychrerythraea strains from Disparate Marine Basins.</title>
        <authorList>
            <person name="Techtmann S.M."/>
            <person name="Stelling S.C."/>
            <person name="Utturkar S.M."/>
            <person name="Alshibli N."/>
            <person name="Harris A."/>
            <person name="Brown S.D."/>
            <person name="Hazen T.C."/>
        </authorList>
    </citation>
    <scope>NUCLEOTIDE SEQUENCE [LARGE SCALE GENOMIC DNA]</scope>
    <source>
        <strain evidence="5 6">GAB14E</strain>
    </source>
</reference>
<evidence type="ECO:0000256" key="1">
    <source>
        <dbReference type="ARBA" id="ARBA00004613"/>
    </source>
</evidence>
<dbReference type="GO" id="GO:0005509">
    <property type="term" value="F:calcium ion binding"/>
    <property type="evidence" value="ECO:0007669"/>
    <property type="project" value="InterPro"/>
</dbReference>
<protein>
    <submittedName>
        <fullName evidence="5">H-type lectin domain-containing protein</fullName>
    </submittedName>
</protein>
<dbReference type="InterPro" id="IPR018511">
    <property type="entry name" value="Hemolysin-typ_Ca-bd_CS"/>
</dbReference>
<dbReference type="SUPFAM" id="SSF51120">
    <property type="entry name" value="beta-Roll"/>
    <property type="match status" value="3"/>
</dbReference>
<dbReference type="Pfam" id="PF00353">
    <property type="entry name" value="HemolysinCabind"/>
    <property type="match status" value="5"/>
</dbReference>
<comment type="caution">
    <text evidence="5">The sequence shown here is derived from an EMBL/GenBank/DDBJ whole genome shotgun (WGS) entry which is preliminary data.</text>
</comment>
<dbReference type="Proteomes" id="UP000029868">
    <property type="component" value="Unassembled WGS sequence"/>
</dbReference>
<dbReference type="AlphaFoldDB" id="A0A099KLQ7"/>
<evidence type="ECO:0000256" key="2">
    <source>
        <dbReference type="ARBA" id="ARBA00022525"/>
    </source>
</evidence>
<keyword evidence="5" id="KW-0430">Lectin</keyword>
<dbReference type="RefSeq" id="WP_033082904.1">
    <property type="nucleotide sequence ID" value="NZ_JQEC01000040.1"/>
</dbReference>
<dbReference type="PANTHER" id="PTHR38340:SF1">
    <property type="entry name" value="S-LAYER PROTEIN"/>
    <property type="match status" value="1"/>
</dbReference>
<dbReference type="GO" id="GO:0005576">
    <property type="term" value="C:extracellular region"/>
    <property type="evidence" value="ECO:0007669"/>
    <property type="project" value="UniProtKB-SubCell"/>
</dbReference>
<dbReference type="InterPro" id="IPR050557">
    <property type="entry name" value="RTX_toxin/Mannuronan_C5-epim"/>
</dbReference>
<name>A0A099KLQ7_COLPS</name>
<comment type="subcellular location">
    <subcellularLocation>
        <location evidence="1">Secreted</location>
    </subcellularLocation>
</comment>
<dbReference type="PANTHER" id="PTHR38340">
    <property type="entry name" value="S-LAYER PROTEIN"/>
    <property type="match status" value="1"/>
</dbReference>
<proteinExistence type="predicted"/>
<dbReference type="PRINTS" id="PR00313">
    <property type="entry name" value="CABNDNGRPT"/>
</dbReference>
<feature type="chain" id="PRO_5001948588" evidence="4">
    <location>
        <begin position="27"/>
        <end position="1055"/>
    </location>
</feature>
<sequence length="1055" mass="114365">MTRKFNLSMLSLAMASVGLTALSATAEQAERPEYLDMTQQQRTEYVTEIQSFDYGILIESDSADYSQYYSGGAYAATTVMGWAGMSTAGTYGAYYALEWVGYIISESLERAGHDKEAAYFPHSDQFDIDLDYSNADPNGDFGNNLLFAVDYATGGDSTVVMEVVADATASMGYGMYKGFESNVHLMYYVYDDLKEDTVEETATNIVCKIPSVPCDSSDNRVSPYTSVNRATHGYDEFQTMYVANRSSRYYRSYLFDMMNKQGGFTNFEQVATGNGNDYIFGSNVAYGGGGNDTFVDVINAYGDSTLYGRSNGNGAKKDVIVRATNAYGGEGDDTIIDSRTAKGQSGDDLIINAVNGYGGDGDDTIQDSNTAYGGNGNDNLWGNARNFGNDGDDRLIGSDALSQWHWGGDGNDIIQGNGGNDQIFGENGYDILSEVVEENTYNLVDGGADEDSLRLVLKNSSDLYIDFSNSSTITNDIPSFDFAIVGDDTMLPLVTVKNVETLLFDDQSSSTFVVDFTGLPQAITYEGNALANTVHGGENHDLIRGEKGRDTLYGGNGNDTLDGGSWPDRLYGEAGHDSLFPGLGNDYVDGGEGTDTVSYANLPDSIDADLSSGIVAQVSNNRTDTLINIENLIATNFNDTITGDSQDNLLVGGLGDDIIDGGDGDDTLVAVEGDDTLTGGHGADTFELAHFRSNVQITDYNHSEGDVIQLDVYALGIPLDENGEAIISSYGGTQGGRYHAIYHNYHAKTVQLVIPSGEVRNIATLQAGHDFSTNQIKFINRDPALLYKTEANTTVNVAPPKYKFLANNNVGNLNQNWQTRNISSKAFADPMVFTSPPTFNGDDGGVIRLSNIDSDGFSVAFNEWDHLDNQHVSERFDYLVLDKGPVTMTDGTLIEVGEFSHDGTGEWRDVGFTDNFSQAPYVFLSIQTFYGTQPVVAVVKDITKDGFKAALMEEEALMDGHAIESISYIAIQPASGTQGIFDSEQGAKSYKLFSDSLDHNSKRIGQKTYWLDEDISVDNEKEHALETVHVLEIGGISLIQQVSLNGGDTVSIRKQ</sequence>
<feature type="signal peptide" evidence="4">
    <location>
        <begin position="1"/>
        <end position="26"/>
    </location>
</feature>
<dbReference type="InterPro" id="IPR011049">
    <property type="entry name" value="Serralysin-like_metalloprot_C"/>
</dbReference>
<dbReference type="Gene3D" id="2.150.10.10">
    <property type="entry name" value="Serralysin-like metalloprotease, C-terminal"/>
    <property type="match status" value="3"/>
</dbReference>
<dbReference type="EMBL" id="JQEC01000040">
    <property type="protein sequence ID" value="KGJ91689.1"/>
    <property type="molecule type" value="Genomic_DNA"/>
</dbReference>